<evidence type="ECO:0000256" key="3">
    <source>
        <dbReference type="ARBA" id="ARBA00012768"/>
    </source>
</evidence>
<sequence>MYREEDYIQLSALQHYLFCPRQCALAYMEMTWEENRLTTLGNLLHERVHEAGREKRGDVITARGVALSSARLGLSGQADVVEFHRGATGCALPRESGRWQPFPVEYKRGKPKKDSCDAVQLCAQAICLEEMLGCAIPGGALFYGESRRRFDVAFDAALRRDTEACAVAVHVLLASGVTPPPVAGKQCGSCSLNERCLPETLSKRLSGYYQRLMSNEI</sequence>
<dbReference type="STRING" id="1499966.U14_04347"/>
<comment type="function">
    <text evidence="13">CRISPR (clustered regularly interspaced short palindromic repeat) is an adaptive immune system that provides protection against mobile genetic elements (viruses, transposable elements and conjugative plasmids). CRISPR clusters contain sequences complementary to antecedent mobile elements and target invading nucleic acids. CRISPR clusters are transcribed and processed into CRISPR RNA (crRNA).</text>
</comment>
<evidence type="ECO:0000256" key="6">
    <source>
        <dbReference type="ARBA" id="ARBA00022723"/>
    </source>
</evidence>
<dbReference type="EC" id="3.1.12.1" evidence="3 13"/>
<evidence type="ECO:0000256" key="1">
    <source>
        <dbReference type="ARBA" id="ARBA00001966"/>
    </source>
</evidence>
<organism evidence="15">
    <name type="scientific">Candidatus Moduliflexus flocculans</name>
    <dbReference type="NCBI Taxonomy" id="1499966"/>
    <lineage>
        <taxon>Bacteria</taxon>
        <taxon>Candidatus Moduliflexota</taxon>
        <taxon>Candidatus Moduliflexia</taxon>
        <taxon>Candidatus Moduliflexales</taxon>
        <taxon>Candidatus Moduliflexaceae</taxon>
    </lineage>
</organism>
<proteinExistence type="inferred from homology"/>
<dbReference type="Pfam" id="PF01930">
    <property type="entry name" value="Cas_Cas4"/>
    <property type="match status" value="1"/>
</dbReference>
<evidence type="ECO:0000256" key="13">
    <source>
        <dbReference type="RuleBase" id="RU365022"/>
    </source>
</evidence>
<dbReference type="InterPro" id="IPR011604">
    <property type="entry name" value="PDDEXK-like_dom_sf"/>
</dbReference>
<evidence type="ECO:0000256" key="2">
    <source>
        <dbReference type="ARBA" id="ARBA00009189"/>
    </source>
</evidence>
<keyword evidence="11 13" id="KW-0051">Antiviral defense</keyword>
<dbReference type="Proteomes" id="UP000030700">
    <property type="component" value="Unassembled WGS sequence"/>
</dbReference>
<keyword evidence="5 13" id="KW-0540">Nuclease</keyword>
<evidence type="ECO:0000259" key="14">
    <source>
        <dbReference type="Pfam" id="PF01930"/>
    </source>
</evidence>
<evidence type="ECO:0000256" key="11">
    <source>
        <dbReference type="ARBA" id="ARBA00023118"/>
    </source>
</evidence>
<dbReference type="PANTHER" id="PTHR36531:SF6">
    <property type="entry name" value="DNA REPLICATION ATP-DEPENDENT HELICASE_NUCLEASE DNA2"/>
    <property type="match status" value="1"/>
</dbReference>
<gene>
    <name evidence="15" type="ORF">U14_04347</name>
</gene>
<dbReference type="Gene3D" id="3.90.320.10">
    <property type="match status" value="1"/>
</dbReference>
<feature type="domain" description="DUF83" evidence="14">
    <location>
        <begin position="11"/>
        <end position="197"/>
    </location>
</feature>
<dbReference type="GO" id="GO:0051607">
    <property type="term" value="P:defense response to virus"/>
    <property type="evidence" value="ECO:0007669"/>
    <property type="project" value="UniProtKB-KW"/>
</dbReference>
<evidence type="ECO:0000256" key="8">
    <source>
        <dbReference type="ARBA" id="ARBA00022839"/>
    </source>
</evidence>
<dbReference type="AlphaFoldDB" id="A0A0S6W0H1"/>
<reference evidence="15" key="1">
    <citation type="journal article" date="2015" name="PeerJ">
        <title>First genomic representation of candidate bacterial phylum KSB3 points to enhanced environmental sensing as a trigger of wastewater bulking.</title>
        <authorList>
            <person name="Sekiguchi Y."/>
            <person name="Ohashi A."/>
            <person name="Parks D.H."/>
            <person name="Yamauchi T."/>
            <person name="Tyson G.W."/>
            <person name="Hugenholtz P."/>
        </authorList>
    </citation>
    <scope>NUCLEOTIDE SEQUENCE [LARGE SCALE GENOMIC DNA]</scope>
</reference>
<keyword evidence="16" id="KW-1185">Reference proteome</keyword>
<comment type="cofactor">
    <cofactor evidence="13">
        <name>Mg(2+)</name>
        <dbReference type="ChEBI" id="CHEBI:18420"/>
    </cofactor>
    <cofactor evidence="13">
        <name>Mn(2+)</name>
        <dbReference type="ChEBI" id="CHEBI:29035"/>
    </cofactor>
    <text evidence="13">Mg(2+) or Mn(2+) required for ssDNA cleavage activity.</text>
</comment>
<dbReference type="HOGENOM" id="CLU_102055_1_1_0"/>
<evidence type="ECO:0000256" key="10">
    <source>
        <dbReference type="ARBA" id="ARBA00023014"/>
    </source>
</evidence>
<evidence type="ECO:0000313" key="15">
    <source>
        <dbReference type="EMBL" id="GAK53088.1"/>
    </source>
</evidence>
<dbReference type="NCBIfam" id="TIGR00372">
    <property type="entry name" value="cas4"/>
    <property type="match status" value="1"/>
</dbReference>
<accession>A0A0S6W0H1</accession>
<keyword evidence="6 13" id="KW-0479">Metal-binding</keyword>
<evidence type="ECO:0000256" key="12">
    <source>
        <dbReference type="ARBA" id="ARBA00023211"/>
    </source>
</evidence>
<evidence type="ECO:0000256" key="9">
    <source>
        <dbReference type="ARBA" id="ARBA00023004"/>
    </source>
</evidence>
<evidence type="ECO:0000256" key="5">
    <source>
        <dbReference type="ARBA" id="ARBA00022722"/>
    </source>
</evidence>
<dbReference type="CDD" id="cd09637">
    <property type="entry name" value="Cas4_I-A_I-B_I-C_I-D_II-B"/>
    <property type="match status" value="1"/>
</dbReference>
<dbReference type="InterPro" id="IPR051827">
    <property type="entry name" value="Cas4_exonuclease"/>
</dbReference>
<dbReference type="GO" id="GO:0004527">
    <property type="term" value="F:exonuclease activity"/>
    <property type="evidence" value="ECO:0007669"/>
    <property type="project" value="UniProtKB-KW"/>
</dbReference>
<protein>
    <recommendedName>
        <fullName evidence="4 13">CRISPR-associated exonuclease Cas4</fullName>
        <ecNumber evidence="3 13">3.1.12.1</ecNumber>
    </recommendedName>
</protein>
<dbReference type="InterPro" id="IPR013343">
    <property type="entry name" value="CRISPR-assoc_prot_Cas4"/>
</dbReference>
<dbReference type="InterPro" id="IPR022765">
    <property type="entry name" value="Dna2/Cas4_DUF83"/>
</dbReference>
<dbReference type="PANTHER" id="PTHR36531">
    <property type="entry name" value="CRISPR-ASSOCIATED EXONUCLEASE CAS4"/>
    <property type="match status" value="1"/>
</dbReference>
<evidence type="ECO:0000256" key="7">
    <source>
        <dbReference type="ARBA" id="ARBA00022801"/>
    </source>
</evidence>
<comment type="cofactor">
    <cofactor evidence="13">
        <name>iron-sulfur cluster</name>
        <dbReference type="ChEBI" id="CHEBI:30408"/>
    </cofactor>
</comment>
<comment type="similarity">
    <text evidence="2 13">Belongs to the CRISPR-associated exonuclease Cas4 family.</text>
</comment>
<keyword evidence="10 13" id="KW-0411">Iron-sulfur</keyword>
<keyword evidence="9 13" id="KW-0408">Iron</keyword>
<evidence type="ECO:0000256" key="4">
    <source>
        <dbReference type="ARBA" id="ARBA00020049"/>
    </source>
</evidence>
<evidence type="ECO:0000313" key="16">
    <source>
        <dbReference type="Proteomes" id="UP000030700"/>
    </source>
</evidence>
<keyword evidence="12 13" id="KW-0464">Manganese</keyword>
<name>A0A0S6W0H1_9BACT</name>
<dbReference type="GO" id="GO:0046872">
    <property type="term" value="F:metal ion binding"/>
    <property type="evidence" value="ECO:0007669"/>
    <property type="project" value="UniProtKB-KW"/>
</dbReference>
<keyword evidence="7 13" id="KW-0378">Hydrolase</keyword>
<comment type="cofactor">
    <cofactor evidence="1">
        <name>[4Fe-4S] cluster</name>
        <dbReference type="ChEBI" id="CHEBI:49883"/>
    </cofactor>
</comment>
<dbReference type="EMBL" id="DF820459">
    <property type="protein sequence ID" value="GAK53088.1"/>
    <property type="molecule type" value="Genomic_DNA"/>
</dbReference>
<dbReference type="GO" id="GO:0051536">
    <property type="term" value="F:iron-sulfur cluster binding"/>
    <property type="evidence" value="ECO:0007669"/>
    <property type="project" value="UniProtKB-KW"/>
</dbReference>
<keyword evidence="8 13" id="KW-0269">Exonuclease</keyword>